<dbReference type="EMBL" id="DS268634">
    <property type="protein sequence ID" value="EFO96019.1"/>
    <property type="molecule type" value="Genomic_DNA"/>
</dbReference>
<reference evidence="1" key="1">
    <citation type="submission" date="2007-07" db="EMBL/GenBank/DDBJ databases">
        <title>PCAP assembly of the Caenorhabditis remanei genome.</title>
        <authorList>
            <consortium name="The Caenorhabditis remanei Sequencing Consortium"/>
            <person name="Wilson R.K."/>
        </authorList>
    </citation>
    <scope>NUCLEOTIDE SEQUENCE [LARGE SCALE GENOMIC DNA]</scope>
    <source>
        <strain evidence="1">PB4641</strain>
    </source>
</reference>
<protein>
    <submittedName>
        <fullName evidence="1">Uncharacterized protein</fullName>
    </submittedName>
</protein>
<name>E3NFC1_CAERE</name>
<dbReference type="AlphaFoldDB" id="E3NFC1"/>
<accession>E3NFC1</accession>
<dbReference type="Proteomes" id="UP000008281">
    <property type="component" value="Unassembled WGS sequence"/>
</dbReference>
<evidence type="ECO:0000313" key="1">
    <source>
        <dbReference type="EMBL" id="EFO96019.1"/>
    </source>
</evidence>
<organism evidence="2">
    <name type="scientific">Caenorhabditis remanei</name>
    <name type="common">Caenorhabditis vulgaris</name>
    <dbReference type="NCBI Taxonomy" id="31234"/>
    <lineage>
        <taxon>Eukaryota</taxon>
        <taxon>Metazoa</taxon>
        <taxon>Ecdysozoa</taxon>
        <taxon>Nematoda</taxon>
        <taxon>Chromadorea</taxon>
        <taxon>Rhabditida</taxon>
        <taxon>Rhabditina</taxon>
        <taxon>Rhabditomorpha</taxon>
        <taxon>Rhabditoidea</taxon>
        <taxon>Rhabditidae</taxon>
        <taxon>Peloderinae</taxon>
        <taxon>Caenorhabditis</taxon>
    </lineage>
</organism>
<evidence type="ECO:0000313" key="2">
    <source>
        <dbReference type="Proteomes" id="UP000008281"/>
    </source>
</evidence>
<sequence>MIMFHDPGDPIDLSNINNDEKIVETSDNKSLKTILRILHFFLHESNIPKFTAGVTVLSSIPLVVFEKLELVEWYGVVMSSAKSSIFLIALFDILVTFLLGKGLQDTIIKVFDTPAFRIEVRTSFNTTLECTDVLDLECKTTAISRPARKNNFIGRGKPDEIAEFTLFEDSLQGKGKVKMLVKFRTDKRSGFFQVTLKYLLCVNYVFFRVFETKIYSTGNKLTKVSVKKESTFEDLLKHGSDTFLDENKLSKWMTVVSEKFELMMPDRENN</sequence>
<dbReference type="Pfam" id="PF04176">
    <property type="entry name" value="TIP41"/>
    <property type="match status" value="1"/>
</dbReference>
<dbReference type="InterPro" id="IPR007303">
    <property type="entry name" value="TIP41-like"/>
</dbReference>
<gene>
    <name evidence="1" type="ORF">CRE_15737</name>
</gene>
<keyword evidence="2" id="KW-1185">Reference proteome</keyword>
<dbReference type="HOGENOM" id="CLU_1031492_0_0_1"/>
<dbReference type="InParanoid" id="E3NFC1"/>
<proteinExistence type="predicted"/>